<dbReference type="GO" id="GO:0042162">
    <property type="term" value="F:telomeric DNA binding"/>
    <property type="evidence" value="ECO:0007669"/>
    <property type="project" value="TreeGrafter"/>
</dbReference>
<proteinExistence type="predicted"/>
<feature type="compositionally biased region" description="Low complexity" evidence="4">
    <location>
        <begin position="758"/>
        <end position="799"/>
    </location>
</feature>
<evidence type="ECO:0000259" key="5">
    <source>
        <dbReference type="Pfam" id="PF10373"/>
    </source>
</evidence>
<dbReference type="PANTHER" id="PTHR15696">
    <property type="entry name" value="SMG-7 SUPPRESSOR WITH MORPHOLOGICAL EFFECT ON GENITALIA PROTEIN 7"/>
    <property type="match status" value="1"/>
</dbReference>
<dbReference type="Ensembl" id="ENSSAUT00010008065.1">
    <property type="protein sequence ID" value="ENSSAUP00010007534.1"/>
    <property type="gene ID" value="ENSSAUG00010003746.1"/>
</dbReference>
<evidence type="ECO:0000256" key="4">
    <source>
        <dbReference type="SAM" id="MobiDB-lite"/>
    </source>
</evidence>
<sequence length="1161" mass="128182">MSGLNKQVLRGANVISMSVCLLDVSNLLLSVYRQAEALKADMTDSKLGAAEVWTSRQALQDLYQKMLVTDLEYALDKKVEQDLWNHAFKNQITTLQSQAKNRANPNRSEVQANLSLFLEAASGFYTQLLQELCTVFNVDLPCRVKSSQLGIISNKQSGTGAIVTPQPSSCSYICQHCLVHLGDIARYRNQTSQAESYYRHAAQLVPSNGQPYNQLAILASSKGDHLTTIFYYCRSIAVKFPFPAASTNLQKALSKALESRDEVKTKWSVSDFIRAFIKFHGHVYLSKSLDKLDALREKLEEQFQRLILQKAFSSQQLVHITVINLFELHHLRDLTADSSEQSYSSEQQISWFQLLGLFMSFLGVMCSRALLNKNRGEEIMGECPLPAIKVSLDWLKLRPSVFHEAAVDKRQYVWPWLVSILNSFQPKEDDVSCSSAMPLPEEFELQGFLALRPALRTLDFTKGHQGILVDRDGLPLHTRHQRLVSLGKWVADNQPRLIQCRVSEDGLLVFITDIPEQAIEEPQEKEAPVLQESSNGEQTANDGGNSGLKSVLSAGKTQSSWPDGSDRPVVTFKENIKPREQSREPTRNHHLKDSGKERRDFSKGNGAAGKGELKRDGKRKSELKKAAHEKSNDAGKQVKAQTELRKTPVSEAKKTPVTQTQTTCSSQFIPIHHPGAFPPLPSRPGFPPSAYVIPPPVAFPGLQVNPGFTFSTGVSVPGPFLQPGVHTQAGAQAGKQSHIPYSQQRPSGPGPGQGPGSSGPSQGQQPQPPSQQALQQSVQLQVQVMSQQQQSPTKPVQQVGMGKSPPHHPGLQQYMQVQDQPAQMWSQAQAALQKISPMQMSMKQPQQQQAFYMAAQDPLKLYEHQLQPQQQLSNMDKKMKYPNVKMQDFYWEPSYRIGDGLAVMADRMKRPPPGGICPEQDPSSGPRGPPFELPNQTRMESGPEVVSQSSSLLPISGFPMQEYNQNSIFSQAYGKNLPPSSKPDAPMMHQEPSLYSLFEGTPWSPSLPASSDHSTPASQSPHSSNPSSLPSSPPTHNHGAMPFSNFGPIGTPDSRDRRVVDRWKADKTGAVSGFGLDYLPVAASSAASDTSWHQAGPTGSSWTNQESPMEESSSTVLLDNLSLKSIWSSSMMQPGPSALEQLLLQQKQKQQRGHGAMNPPH</sequence>
<accession>A0A671TZP5</accession>
<evidence type="ECO:0000256" key="2">
    <source>
        <dbReference type="RuleBase" id="RU369098"/>
    </source>
</evidence>
<evidence type="ECO:0000313" key="7">
    <source>
        <dbReference type="Ensembl" id="ENSSAUP00010007534.1"/>
    </source>
</evidence>
<organism evidence="7 8">
    <name type="scientific">Sparus aurata</name>
    <name type="common">Gilthead sea bream</name>
    <dbReference type="NCBI Taxonomy" id="8175"/>
    <lineage>
        <taxon>Eukaryota</taxon>
        <taxon>Metazoa</taxon>
        <taxon>Chordata</taxon>
        <taxon>Craniata</taxon>
        <taxon>Vertebrata</taxon>
        <taxon>Euteleostomi</taxon>
        <taxon>Actinopterygii</taxon>
        <taxon>Neopterygii</taxon>
        <taxon>Teleostei</taxon>
        <taxon>Neoteleostei</taxon>
        <taxon>Acanthomorphata</taxon>
        <taxon>Eupercaria</taxon>
        <taxon>Spariformes</taxon>
        <taxon>Sparidae</taxon>
        <taxon>Sparus</taxon>
    </lineage>
</organism>
<gene>
    <name evidence="7" type="primary">SMG7</name>
    <name evidence="7" type="synonym">smg7</name>
</gene>
<dbReference type="Proteomes" id="UP000472265">
    <property type="component" value="Chromosome 21"/>
</dbReference>
<dbReference type="GO" id="GO:0005697">
    <property type="term" value="C:telomerase holoenzyme complex"/>
    <property type="evidence" value="ECO:0007669"/>
    <property type="project" value="TreeGrafter"/>
</dbReference>
<dbReference type="InterPro" id="IPR045153">
    <property type="entry name" value="Est1/Ebs1-like"/>
</dbReference>
<evidence type="ECO:0000313" key="8">
    <source>
        <dbReference type="Proteomes" id="UP000472265"/>
    </source>
</evidence>
<dbReference type="GO" id="GO:0070034">
    <property type="term" value="F:telomerase RNA binding"/>
    <property type="evidence" value="ECO:0007669"/>
    <property type="project" value="TreeGrafter"/>
</dbReference>
<feature type="compositionally biased region" description="Polar residues" evidence="4">
    <location>
        <begin position="1003"/>
        <end position="1015"/>
    </location>
</feature>
<keyword evidence="8" id="KW-1185">Reference proteome</keyword>
<feature type="domain" description="Telomerase activating protein Est1-like N-terminal" evidence="6">
    <location>
        <begin position="78"/>
        <end position="191"/>
    </location>
</feature>
<evidence type="ECO:0000256" key="1">
    <source>
        <dbReference type="ARBA" id="ARBA00023161"/>
    </source>
</evidence>
<comment type="function">
    <text evidence="2">Plays a role in nonsense-mediated mRNA decay.</text>
</comment>
<dbReference type="Gene3D" id="1.25.40.10">
    <property type="entry name" value="Tetratricopeptide repeat domain"/>
    <property type="match status" value="1"/>
</dbReference>
<keyword evidence="1 2" id="KW-0866">Nonsense-mediated mRNA decay</keyword>
<feature type="region of interest" description="Disordered" evidence="4">
    <location>
        <begin position="721"/>
        <end position="810"/>
    </location>
</feature>
<feature type="compositionally biased region" description="Basic and acidic residues" evidence="4">
    <location>
        <begin position="642"/>
        <end position="654"/>
    </location>
</feature>
<feature type="compositionally biased region" description="Basic and acidic residues" evidence="4">
    <location>
        <begin position="574"/>
        <end position="602"/>
    </location>
</feature>
<dbReference type="InterPro" id="IPR011990">
    <property type="entry name" value="TPR-like_helical_dom_sf"/>
</dbReference>
<dbReference type="Pfam" id="PF10373">
    <property type="entry name" value="EST1_DNA_bind"/>
    <property type="match status" value="1"/>
</dbReference>
<feature type="region of interest" description="Disordered" evidence="4">
    <location>
        <begin position="971"/>
        <end position="1061"/>
    </location>
</feature>
<dbReference type="GO" id="GO:0000184">
    <property type="term" value="P:nuclear-transcribed mRNA catabolic process, nonsense-mediated decay"/>
    <property type="evidence" value="ECO:0007669"/>
    <property type="project" value="UniProtKB-KW"/>
</dbReference>
<feature type="compositionally biased region" description="Polar residues" evidence="4">
    <location>
        <begin position="656"/>
        <end position="668"/>
    </location>
</feature>
<protein>
    <recommendedName>
        <fullName evidence="2">Nonsense-mediated mRNA decay factor</fullName>
    </recommendedName>
</protein>
<name>A0A671TZP5_SPAAU</name>
<feature type="region of interest" description="Disordered" evidence="4">
    <location>
        <begin position="520"/>
        <end position="670"/>
    </location>
</feature>
<dbReference type="PANTHER" id="PTHR15696:SF5">
    <property type="entry name" value="NONSENSE-MEDIATED MRNA DECAY FACTOR SMG7"/>
    <property type="match status" value="1"/>
</dbReference>
<feature type="compositionally biased region" description="Polar residues" evidence="4">
    <location>
        <begin position="531"/>
        <end position="543"/>
    </location>
</feature>
<feature type="compositionally biased region" description="Low complexity" evidence="4">
    <location>
        <begin position="1016"/>
        <end position="1030"/>
    </location>
</feature>
<feature type="domain" description="DNA/RNA-binding" evidence="5">
    <location>
        <begin position="194"/>
        <end position="453"/>
    </location>
</feature>
<dbReference type="AlphaFoldDB" id="A0A671TZP5"/>
<dbReference type="Pfam" id="PF10374">
    <property type="entry name" value="EST1"/>
    <property type="match status" value="1"/>
</dbReference>
<dbReference type="GeneTree" id="ENSGT00940000158333"/>
<keyword evidence="2" id="KW-0539">Nucleus</keyword>
<reference evidence="7" key="3">
    <citation type="submission" date="2025-09" db="UniProtKB">
        <authorList>
            <consortium name="Ensembl"/>
        </authorList>
    </citation>
    <scope>IDENTIFICATION</scope>
</reference>
<feature type="region of interest" description="Disordered" evidence="4">
    <location>
        <begin position="1085"/>
        <end position="1115"/>
    </location>
</feature>
<evidence type="ECO:0000259" key="6">
    <source>
        <dbReference type="Pfam" id="PF10374"/>
    </source>
</evidence>
<evidence type="ECO:0000256" key="3">
    <source>
        <dbReference type="SAM" id="Coils"/>
    </source>
</evidence>
<comment type="subcellular location">
    <subcellularLocation>
        <location evidence="2">Nucleus</location>
    </subcellularLocation>
</comment>
<dbReference type="SUPFAM" id="SSF48452">
    <property type="entry name" value="TPR-like"/>
    <property type="match status" value="1"/>
</dbReference>
<feature type="compositionally biased region" description="Basic and acidic residues" evidence="4">
    <location>
        <begin position="611"/>
        <end position="633"/>
    </location>
</feature>
<feature type="region of interest" description="Disordered" evidence="4">
    <location>
        <begin position="907"/>
        <end position="958"/>
    </location>
</feature>
<reference evidence="7" key="2">
    <citation type="submission" date="2025-08" db="UniProtKB">
        <authorList>
            <consortium name="Ensembl"/>
        </authorList>
    </citation>
    <scope>IDENTIFICATION</scope>
</reference>
<dbReference type="InterPro" id="IPR018834">
    <property type="entry name" value="DNA/RNA-bd_Est1-type"/>
</dbReference>
<dbReference type="InterPro" id="IPR019458">
    <property type="entry name" value="Est1-like_N"/>
</dbReference>
<feature type="region of interest" description="Disordered" evidence="4">
    <location>
        <begin position="1137"/>
        <end position="1161"/>
    </location>
</feature>
<feature type="coiled-coil region" evidence="3">
    <location>
        <begin position="285"/>
        <end position="316"/>
    </location>
</feature>
<keyword evidence="3" id="KW-0175">Coiled coil</keyword>
<reference evidence="7" key="1">
    <citation type="submission" date="2021-04" db="EMBL/GenBank/DDBJ databases">
        <authorList>
            <consortium name="Wellcome Sanger Institute Data Sharing"/>
        </authorList>
    </citation>
    <scope>NUCLEOTIDE SEQUENCE [LARGE SCALE GENOMIC DNA]</scope>
</reference>